<reference evidence="3" key="1">
    <citation type="submission" date="2025-08" db="UniProtKB">
        <authorList>
            <consortium name="Ensembl"/>
        </authorList>
    </citation>
    <scope>IDENTIFICATION</scope>
</reference>
<evidence type="ECO:0000313" key="4">
    <source>
        <dbReference type="Proteomes" id="UP000694393"/>
    </source>
</evidence>
<dbReference type="Ensembl" id="ENSPCET00000016248.1">
    <property type="protein sequence ID" value="ENSPCEP00000015693.1"/>
    <property type="gene ID" value="ENSPCEG00000012381.1"/>
</dbReference>
<name>A0A8C8S7R6_9SAUR</name>
<dbReference type="InterPro" id="IPR000742">
    <property type="entry name" value="EGF"/>
</dbReference>
<dbReference type="Gene3D" id="2.10.25.10">
    <property type="entry name" value="Laminin"/>
    <property type="match status" value="2"/>
</dbReference>
<dbReference type="Proteomes" id="UP000694393">
    <property type="component" value="Unplaced"/>
</dbReference>
<feature type="domain" description="EGF-like" evidence="2">
    <location>
        <begin position="97"/>
        <end position="131"/>
    </location>
</feature>
<dbReference type="PANTHER" id="PTHR24044:SF420">
    <property type="entry name" value="DELTA AND NOTCH-LIKE EPIDERMAL GROWTH FACTOR-RELATED RECEPTOR ISOFORM X1"/>
    <property type="match status" value="1"/>
</dbReference>
<dbReference type="InterPro" id="IPR050906">
    <property type="entry name" value="Notch_signaling"/>
</dbReference>
<evidence type="ECO:0000313" key="3">
    <source>
        <dbReference type="Ensembl" id="ENSPCEP00000015693.1"/>
    </source>
</evidence>
<feature type="domain" description="EGF-like" evidence="2">
    <location>
        <begin position="59"/>
        <end position="95"/>
    </location>
</feature>
<keyword evidence="1" id="KW-1015">Disulfide bond</keyword>
<dbReference type="GO" id="GO:0005112">
    <property type="term" value="F:Notch binding"/>
    <property type="evidence" value="ECO:0007669"/>
    <property type="project" value="TreeGrafter"/>
</dbReference>
<accession>A0A8C8S7R6</accession>
<protein>
    <recommendedName>
        <fullName evidence="2">EGF-like domain-containing protein</fullName>
    </recommendedName>
</protein>
<keyword evidence="4" id="KW-1185">Reference proteome</keyword>
<evidence type="ECO:0000259" key="2">
    <source>
        <dbReference type="PROSITE" id="PS50026"/>
    </source>
</evidence>
<keyword evidence="1" id="KW-0245">EGF-like domain</keyword>
<dbReference type="PROSITE" id="PS50026">
    <property type="entry name" value="EGF_3"/>
    <property type="match status" value="2"/>
</dbReference>
<sequence length="202" mass="21499">VNQPLSCSRSNLAAVCHPWGIQPHCLQSRDGPLSPAGIFTCHNEGISIGTACICPPGWWGPSCECYEPSMACQNGGTAIGRLCFCPPGYGGERCDCWDSCLSCQNGGTPNGSTPIGTKCICPPGLDGDLCEFYNASKACQNGGTPVGIECFCPPLYNGARCELYNSTINSTTTISPAEDNVLWVARKLIQWSRSRVGVWLLL</sequence>
<dbReference type="SMART" id="SM00181">
    <property type="entry name" value="EGF"/>
    <property type="match status" value="4"/>
</dbReference>
<organism evidence="3 4">
    <name type="scientific">Pelusios castaneus</name>
    <name type="common">West African mud turtle</name>
    <dbReference type="NCBI Taxonomy" id="367368"/>
    <lineage>
        <taxon>Eukaryota</taxon>
        <taxon>Metazoa</taxon>
        <taxon>Chordata</taxon>
        <taxon>Craniata</taxon>
        <taxon>Vertebrata</taxon>
        <taxon>Euteleostomi</taxon>
        <taxon>Archelosauria</taxon>
        <taxon>Testudinata</taxon>
        <taxon>Testudines</taxon>
        <taxon>Pleurodira</taxon>
        <taxon>Pelomedusidae</taxon>
        <taxon>Pelusios</taxon>
    </lineage>
</organism>
<feature type="disulfide bond" evidence="1">
    <location>
        <begin position="121"/>
        <end position="130"/>
    </location>
</feature>
<feature type="disulfide bond" evidence="1">
    <location>
        <begin position="85"/>
        <end position="94"/>
    </location>
</feature>
<dbReference type="PROSITE" id="PS00022">
    <property type="entry name" value="EGF_1"/>
    <property type="match status" value="2"/>
</dbReference>
<evidence type="ECO:0000256" key="1">
    <source>
        <dbReference type="PROSITE-ProRule" id="PRU00076"/>
    </source>
</evidence>
<dbReference type="AlphaFoldDB" id="A0A8C8S7R6"/>
<reference evidence="3" key="2">
    <citation type="submission" date="2025-09" db="UniProtKB">
        <authorList>
            <consortium name="Ensembl"/>
        </authorList>
    </citation>
    <scope>IDENTIFICATION</scope>
</reference>
<comment type="caution">
    <text evidence="1">Lacks conserved residue(s) required for the propagation of feature annotation.</text>
</comment>
<dbReference type="PANTHER" id="PTHR24044">
    <property type="entry name" value="NOTCH LIGAND FAMILY MEMBER"/>
    <property type="match status" value="1"/>
</dbReference>
<proteinExistence type="predicted"/>